<evidence type="ECO:0000313" key="12">
    <source>
        <dbReference type="Proteomes" id="UP000762110"/>
    </source>
</evidence>
<dbReference type="Gene3D" id="3.20.190.10">
    <property type="entry name" value="MutM-like, N-terminal"/>
    <property type="match status" value="1"/>
</dbReference>
<keyword evidence="4" id="KW-0378">Hydrolase</keyword>
<dbReference type="InterPro" id="IPR010979">
    <property type="entry name" value="Ribosomal_uS13-like_H2TH"/>
</dbReference>
<dbReference type="InterPro" id="IPR035937">
    <property type="entry name" value="FPG_N"/>
</dbReference>
<evidence type="ECO:0000256" key="6">
    <source>
        <dbReference type="ARBA" id="ARBA00023204"/>
    </source>
</evidence>
<gene>
    <name evidence="11" type="ORF">HQN85_05050</name>
</gene>
<evidence type="ECO:0000256" key="2">
    <source>
        <dbReference type="ARBA" id="ARBA00009409"/>
    </source>
</evidence>
<evidence type="ECO:0000313" key="11">
    <source>
        <dbReference type="EMBL" id="NQX31078.1"/>
    </source>
</evidence>
<dbReference type="EMBL" id="JABMKV010000001">
    <property type="protein sequence ID" value="NQX31078.1"/>
    <property type="molecule type" value="Genomic_DNA"/>
</dbReference>
<keyword evidence="8" id="KW-0511">Multifunctional enzyme</keyword>
<dbReference type="SUPFAM" id="SSF46946">
    <property type="entry name" value="S13-like H2TH domain"/>
    <property type="match status" value="1"/>
</dbReference>
<dbReference type="InterPro" id="IPR012319">
    <property type="entry name" value="FPG_cat"/>
</dbReference>
<dbReference type="PANTHER" id="PTHR22993">
    <property type="entry name" value="FORMAMIDOPYRIMIDINE-DNA GLYCOSYLASE"/>
    <property type="match status" value="1"/>
</dbReference>
<keyword evidence="9" id="KW-0326">Glycosidase</keyword>
<keyword evidence="5" id="KW-0238">DNA-binding</keyword>
<accession>A0ABX2DAJ8</accession>
<comment type="similarity">
    <text evidence="2">Belongs to the FPG family.</text>
</comment>
<evidence type="ECO:0000259" key="10">
    <source>
        <dbReference type="PROSITE" id="PS51068"/>
    </source>
</evidence>
<dbReference type="RefSeq" id="WP_173269449.1">
    <property type="nucleotide sequence ID" value="NZ_JABMKV010000001.1"/>
</dbReference>
<dbReference type="Proteomes" id="UP000762110">
    <property type="component" value="Unassembled WGS sequence"/>
</dbReference>
<dbReference type="SMART" id="SM01232">
    <property type="entry name" value="H2TH"/>
    <property type="match status" value="1"/>
</dbReference>
<proteinExistence type="inferred from homology"/>
<organism evidence="11 12">
    <name type="scientific">Pedobacter boryungensis</name>
    <dbReference type="NCBI Taxonomy" id="869962"/>
    <lineage>
        <taxon>Bacteria</taxon>
        <taxon>Pseudomonadati</taxon>
        <taxon>Bacteroidota</taxon>
        <taxon>Sphingobacteriia</taxon>
        <taxon>Sphingobacteriales</taxon>
        <taxon>Sphingobacteriaceae</taxon>
        <taxon>Pedobacter</taxon>
    </lineage>
</organism>
<comment type="catalytic activity">
    <reaction evidence="1">
        <text>Hydrolysis of DNA containing ring-opened 7-methylguanine residues, releasing 2,6-diamino-4-hydroxy-5-(N-methyl)formamidopyrimidine.</text>
        <dbReference type="EC" id="3.2.2.23"/>
    </reaction>
</comment>
<dbReference type="InterPro" id="IPR015886">
    <property type="entry name" value="H2TH_FPG"/>
</dbReference>
<evidence type="ECO:0000256" key="5">
    <source>
        <dbReference type="ARBA" id="ARBA00023125"/>
    </source>
</evidence>
<keyword evidence="3" id="KW-0227">DNA damage</keyword>
<sequence length="258" mass="28564">MAELPDLTVFAQILSRRFKGKTLKEIEVKVAKKFKPSSSEVKSALEGKKLSTVSREGKTLQFHFAGEHVLGLHLMLRGELKALEKNATLPKHTVFAFHFSGGEGFAVVDILKQATPTLNPETQKSPDALEMGASYFTDLLAKKKKMVKEVLMDQKLMRGIGNSYADEILWDAGISPFSIANTIPDKEVKTLFRSLKGVLEKAISDIAAENEDELVGELRDFMKVHGSKIEKSPTGGKVKSEKIGGRTAYYTDEQKLYS</sequence>
<evidence type="ECO:0000256" key="7">
    <source>
        <dbReference type="ARBA" id="ARBA00023239"/>
    </source>
</evidence>
<evidence type="ECO:0000256" key="1">
    <source>
        <dbReference type="ARBA" id="ARBA00001668"/>
    </source>
</evidence>
<dbReference type="SUPFAM" id="SSF81624">
    <property type="entry name" value="N-terminal domain of MutM-like DNA repair proteins"/>
    <property type="match status" value="1"/>
</dbReference>
<dbReference type="PROSITE" id="PS51068">
    <property type="entry name" value="FPG_CAT"/>
    <property type="match status" value="1"/>
</dbReference>
<protein>
    <submittedName>
        <fullName evidence="11">Formamidopyrimidine-DNA glycosylase</fullName>
    </submittedName>
</protein>
<dbReference type="Pfam" id="PF06831">
    <property type="entry name" value="H2TH"/>
    <property type="match status" value="1"/>
</dbReference>
<dbReference type="PANTHER" id="PTHR22993:SF9">
    <property type="entry name" value="FORMAMIDOPYRIMIDINE-DNA GLYCOSYLASE"/>
    <property type="match status" value="1"/>
</dbReference>
<feature type="domain" description="Formamidopyrimidine-DNA glycosylase catalytic" evidence="10">
    <location>
        <begin position="2"/>
        <end position="114"/>
    </location>
</feature>
<keyword evidence="12" id="KW-1185">Reference proteome</keyword>
<reference evidence="11 12" key="1">
    <citation type="submission" date="2020-05" db="EMBL/GenBank/DDBJ databases">
        <title>Description of Pedobacter foliorum sp. nov.</title>
        <authorList>
            <person name="Qi S."/>
            <person name="Carlier A."/>
            <person name="Cnockaert M."/>
            <person name="Vandamme P."/>
        </authorList>
    </citation>
    <scope>NUCLEOTIDE SEQUENCE [LARGE SCALE GENOMIC DNA]</scope>
    <source>
        <strain evidence="11 12">LMG 31300</strain>
    </source>
</reference>
<name>A0ABX2DAJ8_9SPHI</name>
<keyword evidence="7" id="KW-0456">Lyase</keyword>
<dbReference type="Pfam" id="PF01149">
    <property type="entry name" value="Fapy_DNA_glyco"/>
    <property type="match status" value="1"/>
</dbReference>
<evidence type="ECO:0000256" key="9">
    <source>
        <dbReference type="ARBA" id="ARBA00023295"/>
    </source>
</evidence>
<keyword evidence="6" id="KW-0234">DNA repair</keyword>
<dbReference type="Gene3D" id="1.10.8.50">
    <property type="match status" value="1"/>
</dbReference>
<evidence type="ECO:0000256" key="8">
    <source>
        <dbReference type="ARBA" id="ARBA00023268"/>
    </source>
</evidence>
<evidence type="ECO:0000256" key="4">
    <source>
        <dbReference type="ARBA" id="ARBA00022801"/>
    </source>
</evidence>
<comment type="caution">
    <text evidence="11">The sequence shown here is derived from an EMBL/GenBank/DDBJ whole genome shotgun (WGS) entry which is preliminary data.</text>
</comment>
<dbReference type="SMART" id="SM00898">
    <property type="entry name" value="Fapy_DNA_glyco"/>
    <property type="match status" value="1"/>
</dbReference>
<evidence type="ECO:0000256" key="3">
    <source>
        <dbReference type="ARBA" id="ARBA00022763"/>
    </source>
</evidence>